<dbReference type="Proteomes" id="UP000464186">
    <property type="component" value="Chromosome"/>
</dbReference>
<gene>
    <name evidence="2" type="ORF">GU243_18305</name>
</gene>
<evidence type="ECO:0000313" key="3">
    <source>
        <dbReference type="Proteomes" id="UP000464186"/>
    </source>
</evidence>
<accession>A0A6P1NTI1</accession>
<evidence type="ECO:0000256" key="1">
    <source>
        <dbReference type="SAM" id="MobiDB-lite"/>
    </source>
</evidence>
<reference evidence="2 3" key="1">
    <citation type="submission" date="2020-01" db="EMBL/GenBank/DDBJ databases">
        <title>Pseudarthrobacter psychrotolerans sp. nov., isolated from antarctic soil.</title>
        <authorList>
            <person name="Shin Y."/>
            <person name="Park W."/>
        </authorList>
    </citation>
    <scope>NUCLEOTIDE SEQUENCE [LARGE SCALE GENOMIC DNA]</scope>
    <source>
        <strain evidence="2 3">YJ56</strain>
    </source>
</reference>
<protein>
    <submittedName>
        <fullName evidence="2">Uncharacterized protein</fullName>
    </submittedName>
</protein>
<organism evidence="2 3">
    <name type="scientific">Pseudarthrobacter psychrotolerans</name>
    <dbReference type="NCBI Taxonomy" id="2697569"/>
    <lineage>
        <taxon>Bacteria</taxon>
        <taxon>Bacillati</taxon>
        <taxon>Actinomycetota</taxon>
        <taxon>Actinomycetes</taxon>
        <taxon>Micrococcales</taxon>
        <taxon>Micrococcaceae</taxon>
        <taxon>Pseudarthrobacter</taxon>
    </lineage>
</organism>
<proteinExistence type="predicted"/>
<dbReference type="AlphaFoldDB" id="A0A6P1NTI1"/>
<name>A0A6P1NTI1_9MICC</name>
<dbReference type="KEGG" id="psey:GU243_18305"/>
<dbReference type="EMBL" id="CP047898">
    <property type="protein sequence ID" value="QHK22413.1"/>
    <property type="molecule type" value="Genomic_DNA"/>
</dbReference>
<keyword evidence="3" id="KW-1185">Reference proteome</keyword>
<sequence length="86" mass="9815">MEIRLHPAGSRPGKARRQASDGWRAGLPVKRFFTRFRSLADLPPEDLDFLSERIRLALDLSQEANMTALHAAVRAELRNRETETDD</sequence>
<feature type="region of interest" description="Disordered" evidence="1">
    <location>
        <begin position="1"/>
        <end position="22"/>
    </location>
</feature>
<evidence type="ECO:0000313" key="2">
    <source>
        <dbReference type="EMBL" id="QHK22413.1"/>
    </source>
</evidence>